<dbReference type="AlphaFoldDB" id="A0A9K3KI38"/>
<feature type="compositionally biased region" description="Polar residues" evidence="1">
    <location>
        <begin position="29"/>
        <end position="43"/>
    </location>
</feature>
<reference evidence="2" key="2">
    <citation type="submission" date="2021-04" db="EMBL/GenBank/DDBJ databases">
        <authorList>
            <person name="Podell S."/>
        </authorList>
    </citation>
    <scope>NUCLEOTIDE SEQUENCE</scope>
    <source>
        <strain evidence="2">Hildebrandi</strain>
    </source>
</reference>
<gene>
    <name evidence="2" type="ORF">IV203_022127</name>
</gene>
<protein>
    <submittedName>
        <fullName evidence="2">Uncharacterized protein</fullName>
    </submittedName>
</protein>
<organism evidence="2 3">
    <name type="scientific">Nitzschia inconspicua</name>
    <dbReference type="NCBI Taxonomy" id="303405"/>
    <lineage>
        <taxon>Eukaryota</taxon>
        <taxon>Sar</taxon>
        <taxon>Stramenopiles</taxon>
        <taxon>Ochrophyta</taxon>
        <taxon>Bacillariophyta</taxon>
        <taxon>Bacillariophyceae</taxon>
        <taxon>Bacillariophycidae</taxon>
        <taxon>Bacillariales</taxon>
        <taxon>Bacillariaceae</taxon>
        <taxon>Nitzschia</taxon>
    </lineage>
</organism>
<feature type="compositionally biased region" description="Low complexity" evidence="1">
    <location>
        <begin position="137"/>
        <end position="157"/>
    </location>
</feature>
<evidence type="ECO:0000256" key="1">
    <source>
        <dbReference type="SAM" id="MobiDB-lite"/>
    </source>
</evidence>
<proteinExistence type="predicted"/>
<sequence length="292" mass="31479">MNGTAVMNMTDITEDFNKVSLDEADGASPNVTIQTEASENTGIPSPPTRRLSRNKSGPQGNRPMPSTTSSSTSGVGAGGLTRRAPPGRSKSHKIGRPTFDPSAPTNEPVRGLNRSKSGRTKVLPSRTGSFNRRVPDRSASASSSLRTRRQLQQSQQSYGAESLDDVSVTDSVFTSASIQTLDSIAVRKKQIVTGDVPVMAGGMRGQRPVGGEIPAEFDDTLHTVDSMHLNHRHVSEEYYDDDCDDLSVFSESFASTASCEVLSDFEENEMDGAIAEDENEVTVKFEGDEKME</sequence>
<comment type="caution">
    <text evidence="2">The sequence shown here is derived from an EMBL/GenBank/DDBJ whole genome shotgun (WGS) entry which is preliminary data.</text>
</comment>
<name>A0A9K3KI38_9STRA</name>
<accession>A0A9K3KI38</accession>
<keyword evidence="3" id="KW-1185">Reference proteome</keyword>
<evidence type="ECO:0000313" key="3">
    <source>
        <dbReference type="Proteomes" id="UP000693970"/>
    </source>
</evidence>
<dbReference type="EMBL" id="JAGRRH010000023">
    <property type="protein sequence ID" value="KAG7344119.1"/>
    <property type="molecule type" value="Genomic_DNA"/>
</dbReference>
<evidence type="ECO:0000313" key="2">
    <source>
        <dbReference type="EMBL" id="KAG7344119.1"/>
    </source>
</evidence>
<dbReference type="OrthoDB" id="49176at2759"/>
<dbReference type="Proteomes" id="UP000693970">
    <property type="component" value="Unassembled WGS sequence"/>
</dbReference>
<feature type="region of interest" description="Disordered" evidence="1">
    <location>
        <begin position="20"/>
        <end position="164"/>
    </location>
</feature>
<reference evidence="2" key="1">
    <citation type="journal article" date="2021" name="Sci. Rep.">
        <title>Diploid genomic architecture of Nitzschia inconspicua, an elite biomass production diatom.</title>
        <authorList>
            <person name="Oliver A."/>
            <person name="Podell S."/>
            <person name="Pinowska A."/>
            <person name="Traller J.C."/>
            <person name="Smith S.R."/>
            <person name="McClure R."/>
            <person name="Beliaev A."/>
            <person name="Bohutskyi P."/>
            <person name="Hill E.A."/>
            <person name="Rabines A."/>
            <person name="Zheng H."/>
            <person name="Allen L.Z."/>
            <person name="Kuo A."/>
            <person name="Grigoriev I.V."/>
            <person name="Allen A.E."/>
            <person name="Hazlebeck D."/>
            <person name="Allen E.E."/>
        </authorList>
    </citation>
    <scope>NUCLEOTIDE SEQUENCE</scope>
    <source>
        <strain evidence="2">Hildebrandi</strain>
    </source>
</reference>